<feature type="compositionally biased region" description="Acidic residues" evidence="1">
    <location>
        <begin position="139"/>
        <end position="154"/>
    </location>
</feature>
<protein>
    <submittedName>
        <fullName evidence="2">Uncharacterized protein</fullName>
    </submittedName>
</protein>
<accession>A0A8S5QP82</accession>
<proteinExistence type="predicted"/>
<name>A0A8S5QP82_9CAUD</name>
<dbReference type="EMBL" id="BK015698">
    <property type="protein sequence ID" value="DAE20611.1"/>
    <property type="molecule type" value="Genomic_DNA"/>
</dbReference>
<reference evidence="2" key="1">
    <citation type="journal article" date="2021" name="Proc. Natl. Acad. Sci. U.S.A.">
        <title>A Catalog of Tens of Thousands of Viruses from Human Metagenomes Reveals Hidden Associations with Chronic Diseases.</title>
        <authorList>
            <person name="Tisza M.J."/>
            <person name="Buck C.B."/>
        </authorList>
    </citation>
    <scope>NUCLEOTIDE SEQUENCE</scope>
    <source>
        <strain evidence="2">CtJ3t72</strain>
    </source>
</reference>
<evidence type="ECO:0000313" key="2">
    <source>
        <dbReference type="EMBL" id="DAE20611.1"/>
    </source>
</evidence>
<sequence length="154" mass="17536">MNLHEIVRGAIIRIHDDQDFTLLRSLPSEVKNGVRIAQYLRVEGLAGNFQSEGDAALNYSNNAAQNTIVRKLYLYATDDRATRPWTAYRPLARSGDYVVNDKGEYWKVDAVVEDFSDDGWELLRVTMQQTPPKLSIVEPETEKDPDLDEEYSNG</sequence>
<evidence type="ECO:0000256" key="1">
    <source>
        <dbReference type="SAM" id="MobiDB-lite"/>
    </source>
</evidence>
<feature type="region of interest" description="Disordered" evidence="1">
    <location>
        <begin position="131"/>
        <end position="154"/>
    </location>
</feature>
<organism evidence="2">
    <name type="scientific">Siphoviridae sp. ctJ3t72</name>
    <dbReference type="NCBI Taxonomy" id="2826240"/>
    <lineage>
        <taxon>Viruses</taxon>
        <taxon>Duplodnaviria</taxon>
        <taxon>Heunggongvirae</taxon>
        <taxon>Uroviricota</taxon>
        <taxon>Caudoviricetes</taxon>
    </lineage>
</organism>